<dbReference type="RefSeq" id="XP_056519615.1">
    <property type="nucleotide sequence ID" value="XM_056666019.1"/>
</dbReference>
<dbReference type="Proteomes" id="UP001149079">
    <property type="component" value="Unassembled WGS sequence"/>
</dbReference>
<evidence type="ECO:0000313" key="1">
    <source>
        <dbReference type="EMBL" id="KAJ5129236.1"/>
    </source>
</evidence>
<comment type="caution">
    <text evidence="1">The sequence shown here is derived from an EMBL/GenBank/DDBJ whole genome shotgun (WGS) entry which is preliminary data.</text>
</comment>
<accession>A0A9W9GTQ0</accession>
<sequence length="64" mass="7053">MATLSPLEMTLVDSSSVEVHFLRYLGSVDFKLKGSNDPDPALHPVWSAKVPRDSRVLVWPTTAS</sequence>
<evidence type="ECO:0000313" key="2">
    <source>
        <dbReference type="Proteomes" id="UP001149079"/>
    </source>
</evidence>
<organism evidence="1 2">
    <name type="scientific">Penicillium bovifimosum</name>
    <dbReference type="NCBI Taxonomy" id="126998"/>
    <lineage>
        <taxon>Eukaryota</taxon>
        <taxon>Fungi</taxon>
        <taxon>Dikarya</taxon>
        <taxon>Ascomycota</taxon>
        <taxon>Pezizomycotina</taxon>
        <taxon>Eurotiomycetes</taxon>
        <taxon>Eurotiomycetidae</taxon>
        <taxon>Eurotiales</taxon>
        <taxon>Aspergillaceae</taxon>
        <taxon>Penicillium</taxon>
    </lineage>
</organism>
<gene>
    <name evidence="1" type="ORF">N7515_005275</name>
</gene>
<keyword evidence="2" id="KW-1185">Reference proteome</keyword>
<name>A0A9W9GTQ0_9EURO</name>
<dbReference type="EMBL" id="JAPQKL010000005">
    <property type="protein sequence ID" value="KAJ5129236.1"/>
    <property type="molecule type" value="Genomic_DNA"/>
</dbReference>
<reference evidence="1" key="2">
    <citation type="journal article" date="2023" name="IMA Fungus">
        <title>Comparative genomic study of the Penicillium genus elucidates a diverse pangenome and 15 lateral gene transfer events.</title>
        <authorList>
            <person name="Petersen C."/>
            <person name="Sorensen T."/>
            <person name="Nielsen M.R."/>
            <person name="Sondergaard T.E."/>
            <person name="Sorensen J.L."/>
            <person name="Fitzpatrick D.A."/>
            <person name="Frisvad J.C."/>
            <person name="Nielsen K.L."/>
        </authorList>
    </citation>
    <scope>NUCLEOTIDE SEQUENCE</scope>
    <source>
        <strain evidence="1">IBT 22155</strain>
    </source>
</reference>
<reference evidence="1" key="1">
    <citation type="submission" date="2022-11" db="EMBL/GenBank/DDBJ databases">
        <authorList>
            <person name="Petersen C."/>
        </authorList>
    </citation>
    <scope>NUCLEOTIDE SEQUENCE</scope>
    <source>
        <strain evidence="1">IBT 22155</strain>
    </source>
</reference>
<protein>
    <submittedName>
        <fullName evidence="1">Uncharacterized protein</fullName>
    </submittedName>
</protein>
<dbReference type="AlphaFoldDB" id="A0A9W9GTQ0"/>
<proteinExistence type="predicted"/>
<dbReference type="GeneID" id="81405189"/>